<evidence type="ECO:0008006" key="5">
    <source>
        <dbReference type="Google" id="ProtNLM"/>
    </source>
</evidence>
<feature type="region of interest" description="Disordered" evidence="1">
    <location>
        <begin position="125"/>
        <end position="166"/>
    </location>
</feature>
<gene>
    <name evidence="3" type="ORF">RJ641_032851</name>
</gene>
<dbReference type="Proteomes" id="UP001370490">
    <property type="component" value="Unassembled WGS sequence"/>
</dbReference>
<protein>
    <recommendedName>
        <fullName evidence="5">Transmembrane protein</fullName>
    </recommendedName>
</protein>
<dbReference type="EMBL" id="JBAMMX010000007">
    <property type="protein sequence ID" value="KAK6935821.1"/>
    <property type="molecule type" value="Genomic_DNA"/>
</dbReference>
<feature type="compositionally biased region" description="Basic and acidic residues" evidence="1">
    <location>
        <begin position="125"/>
        <end position="135"/>
    </location>
</feature>
<accession>A0AAN8ZF80</accession>
<proteinExistence type="predicted"/>
<organism evidence="3 4">
    <name type="scientific">Dillenia turbinata</name>
    <dbReference type="NCBI Taxonomy" id="194707"/>
    <lineage>
        <taxon>Eukaryota</taxon>
        <taxon>Viridiplantae</taxon>
        <taxon>Streptophyta</taxon>
        <taxon>Embryophyta</taxon>
        <taxon>Tracheophyta</taxon>
        <taxon>Spermatophyta</taxon>
        <taxon>Magnoliopsida</taxon>
        <taxon>eudicotyledons</taxon>
        <taxon>Gunneridae</taxon>
        <taxon>Pentapetalae</taxon>
        <taxon>Dilleniales</taxon>
        <taxon>Dilleniaceae</taxon>
        <taxon>Dillenia</taxon>
    </lineage>
</organism>
<sequence length="166" mass="18241">MAAVSLSLSLHPPQTKIASICNRKFVLSAPNSRNSLSLIQSNFLSLKTPPQKGNKIWRNNATASEILLLEATPAENAQEIASSSDDGTATIISALLFVAFIGLSILTIGVIYISVTDFLQKREREKFEKEEEVEKKKGRKKKKGVRARAGPRGFGQKIDEDDDLLD</sequence>
<evidence type="ECO:0000313" key="3">
    <source>
        <dbReference type="EMBL" id="KAK6935821.1"/>
    </source>
</evidence>
<name>A0AAN8ZF80_9MAGN</name>
<evidence type="ECO:0000313" key="4">
    <source>
        <dbReference type="Proteomes" id="UP001370490"/>
    </source>
</evidence>
<keyword evidence="2" id="KW-0472">Membrane</keyword>
<dbReference type="AlphaFoldDB" id="A0AAN8ZF80"/>
<keyword evidence="2" id="KW-1133">Transmembrane helix</keyword>
<dbReference type="GO" id="GO:0009535">
    <property type="term" value="C:chloroplast thylakoid membrane"/>
    <property type="evidence" value="ECO:0007669"/>
    <property type="project" value="TreeGrafter"/>
</dbReference>
<reference evidence="3 4" key="1">
    <citation type="submission" date="2023-12" db="EMBL/GenBank/DDBJ databases">
        <title>A high-quality genome assembly for Dillenia turbinata (Dilleniales).</title>
        <authorList>
            <person name="Chanderbali A."/>
        </authorList>
    </citation>
    <scope>NUCLEOTIDE SEQUENCE [LARGE SCALE GENOMIC DNA]</scope>
    <source>
        <strain evidence="3">LSX21</strain>
        <tissue evidence="3">Leaf</tissue>
    </source>
</reference>
<comment type="caution">
    <text evidence="3">The sequence shown here is derived from an EMBL/GenBank/DDBJ whole genome shotgun (WGS) entry which is preliminary data.</text>
</comment>
<feature type="transmembrane region" description="Helical" evidence="2">
    <location>
        <begin position="91"/>
        <end position="115"/>
    </location>
</feature>
<dbReference type="PANTHER" id="PTHR36735:SF1">
    <property type="entry name" value="TRANSMEMBRANE PROTEIN"/>
    <property type="match status" value="1"/>
</dbReference>
<evidence type="ECO:0000256" key="2">
    <source>
        <dbReference type="SAM" id="Phobius"/>
    </source>
</evidence>
<dbReference type="PANTHER" id="PTHR36735">
    <property type="entry name" value="TRANSMEMBRANE PROTEIN"/>
    <property type="match status" value="1"/>
</dbReference>
<keyword evidence="4" id="KW-1185">Reference proteome</keyword>
<evidence type="ECO:0000256" key="1">
    <source>
        <dbReference type="SAM" id="MobiDB-lite"/>
    </source>
</evidence>
<feature type="compositionally biased region" description="Basic residues" evidence="1">
    <location>
        <begin position="136"/>
        <end position="146"/>
    </location>
</feature>
<keyword evidence="2" id="KW-0812">Transmembrane</keyword>